<feature type="compositionally biased region" description="Basic and acidic residues" evidence="1">
    <location>
        <begin position="12"/>
        <end position="22"/>
    </location>
</feature>
<evidence type="ECO:0000313" key="3">
    <source>
        <dbReference type="EMBL" id="MAH62908.1"/>
    </source>
</evidence>
<feature type="domain" description="CULT" evidence="2">
    <location>
        <begin position="26"/>
        <end position="130"/>
    </location>
</feature>
<dbReference type="AlphaFoldDB" id="A0A2D6YI94"/>
<organism evidence="3 4">
    <name type="scientific">SAR324 cluster bacterium</name>
    <dbReference type="NCBI Taxonomy" id="2024889"/>
    <lineage>
        <taxon>Bacteria</taxon>
        <taxon>Deltaproteobacteria</taxon>
        <taxon>SAR324 cluster</taxon>
    </lineage>
</organism>
<evidence type="ECO:0000256" key="1">
    <source>
        <dbReference type="SAM" id="MobiDB-lite"/>
    </source>
</evidence>
<dbReference type="PROSITE" id="PS51788">
    <property type="entry name" value="CULT"/>
    <property type="match status" value="1"/>
</dbReference>
<evidence type="ECO:0000259" key="2">
    <source>
        <dbReference type="PROSITE" id="PS51788"/>
    </source>
</evidence>
<feature type="region of interest" description="Disordered" evidence="1">
    <location>
        <begin position="1"/>
        <end position="26"/>
    </location>
</feature>
<evidence type="ECO:0000313" key="4">
    <source>
        <dbReference type="Proteomes" id="UP000226525"/>
    </source>
</evidence>
<proteinExistence type="predicted"/>
<reference evidence="4" key="1">
    <citation type="submission" date="2017-09" db="EMBL/GenBank/DDBJ databases">
        <title>The Reconstruction of 2,631 Draft Metagenome-Assembled Genomes from the Global Oceans.</title>
        <authorList>
            <person name="Tully B.J."/>
            <person name="Graham E.D."/>
            <person name="Heidelberg J.F."/>
        </authorList>
    </citation>
    <scope>NUCLEOTIDE SEQUENCE [LARGE SCALE GENOMIC DNA]</scope>
</reference>
<dbReference type="EMBL" id="NZEX01000059">
    <property type="protein sequence ID" value="MAH62908.1"/>
    <property type="molecule type" value="Genomic_DNA"/>
</dbReference>
<gene>
    <name evidence="3" type="ORF">CMN54_05565</name>
</gene>
<dbReference type="Gene3D" id="2.170.150.20">
    <property type="entry name" value="Peptide methionine sulfoxide reductase"/>
    <property type="match status" value="1"/>
</dbReference>
<dbReference type="Proteomes" id="UP000226525">
    <property type="component" value="Unassembled WGS sequence"/>
</dbReference>
<comment type="caution">
    <text evidence="3">The sequence shown here is derived from an EMBL/GenBank/DDBJ whole genome shotgun (WGS) entry which is preliminary data.</text>
</comment>
<protein>
    <recommendedName>
        <fullName evidence="2">CULT domain-containing protein</fullName>
    </recommendedName>
</protein>
<dbReference type="CDD" id="cd15777">
    <property type="entry name" value="CRBN_C_like"/>
    <property type="match status" value="1"/>
</dbReference>
<dbReference type="FunFam" id="2.170.150.20:FF:000007">
    <property type="entry name" value="Protein cereblon"/>
    <property type="match status" value="1"/>
</dbReference>
<accession>A0A2D6YI94</accession>
<name>A0A2D6YI94_9DELT</name>
<dbReference type="InterPro" id="IPR034750">
    <property type="entry name" value="CULT"/>
</dbReference>
<sequence>MLFVQPGLLPEETQKTEDKQQEKPSPSRYVCANCHTLVSDASCLLVIQGDSPNHYFANPDGLLFEILTFSWCQNLRDGSPSVWKDTWFAGYAWTVQYCSECQIHMGWRYDGSTKPTRFYGIVRERLIEIEEKPD</sequence>